<sequence length="277" mass="29278">MWLVLCGAGDPAAHWAAAGLRERGLDPVEVVDAGTLTRAVRSAHRIEEKGRGGRQDRADHARTDGEAPGHERASFEVALPGGRGLDSDAVYGVLNRLTHAPVDHLRFATPADTAYAMAEWDALVLSWLQCLAPVTVNRPSALGLSGTFRSPAEWKVLAAAAGLEVSPLRLTDDITHEPPTDREPARTLLVLGDDVYGVPGVDGGHRAGALDGLSSASLRLARSAGADLLGIHLEPDAHAQHFARFAGATLLPDLRIAGAPMLDGLHAYLTRLPARPK</sequence>
<dbReference type="HOGENOM" id="CLU_1004409_0_0_11"/>
<organism evidence="2 3">
    <name type="scientific">Streptomyces davaonensis (strain DSM 101723 / JCM 4913 / KCC S-0913 / 768)</name>
    <dbReference type="NCBI Taxonomy" id="1214101"/>
    <lineage>
        <taxon>Bacteria</taxon>
        <taxon>Bacillati</taxon>
        <taxon>Actinomycetota</taxon>
        <taxon>Actinomycetes</taxon>
        <taxon>Kitasatosporales</taxon>
        <taxon>Streptomycetaceae</taxon>
        <taxon>Streptomyces</taxon>
    </lineage>
</organism>
<dbReference type="Proteomes" id="UP000008043">
    <property type="component" value="Chromosome"/>
</dbReference>
<dbReference type="KEGG" id="sdv:BN159_0093"/>
<gene>
    <name evidence="2" type="ORF">BN159_0093</name>
</gene>
<accession>K4QUE1</accession>
<evidence type="ECO:0000313" key="3">
    <source>
        <dbReference type="Proteomes" id="UP000008043"/>
    </source>
</evidence>
<proteinExistence type="predicted"/>
<dbReference type="eggNOG" id="ENOG5031NA4">
    <property type="taxonomic scope" value="Bacteria"/>
</dbReference>
<evidence type="ECO:0000313" key="2">
    <source>
        <dbReference type="EMBL" id="CCK24472.1"/>
    </source>
</evidence>
<feature type="region of interest" description="Disordered" evidence="1">
    <location>
        <begin position="44"/>
        <end position="72"/>
    </location>
</feature>
<evidence type="ECO:0000256" key="1">
    <source>
        <dbReference type="SAM" id="MobiDB-lite"/>
    </source>
</evidence>
<protein>
    <submittedName>
        <fullName evidence="2">Uncharacterized protein</fullName>
    </submittedName>
</protein>
<name>K4QUE1_STRDJ</name>
<dbReference type="PATRIC" id="fig|1214101.3.peg.90"/>
<dbReference type="EMBL" id="HE971709">
    <property type="protein sequence ID" value="CCK24472.1"/>
    <property type="molecule type" value="Genomic_DNA"/>
</dbReference>
<reference evidence="2 3" key="1">
    <citation type="journal article" date="2012" name="J. Bacteriol.">
        <title>Genome sequence of the bacterium Streptomyces davawensis JCM 4913 and heterologous production of the unique antibiotic roseoflavin.</title>
        <authorList>
            <person name="Jankowitsch F."/>
            <person name="Schwarz J."/>
            <person name="Ruckert C."/>
            <person name="Gust B."/>
            <person name="Szczepanowski R."/>
            <person name="Blom J."/>
            <person name="Pelzer S."/>
            <person name="Kalinowski J."/>
            <person name="Mack M."/>
        </authorList>
    </citation>
    <scope>NUCLEOTIDE SEQUENCE [LARGE SCALE GENOMIC DNA]</scope>
    <source>
        <strain evidence="3">DSM 101723 / JCM 4913 / KCC S-0913 / 768</strain>
    </source>
</reference>
<keyword evidence="3" id="KW-1185">Reference proteome</keyword>
<dbReference type="AlphaFoldDB" id="K4QUE1"/>
<dbReference type="OrthoDB" id="8479466at2"/>
<dbReference type="STRING" id="1214101.BN159_0093"/>